<accession>A0A4Q9FVG6</accession>
<proteinExistence type="predicted"/>
<dbReference type="Proteomes" id="UP000293520">
    <property type="component" value="Unassembled WGS sequence"/>
</dbReference>
<sequence>MSANEPPSDWSSDVIEFLSRNLPVSDEGEGWDHMFSSSYQIGCMALVALGQAEETERGAIPRAAPQLPFVLPRWDDICVVVLRLAEQQGQLEYRARDGSLPPSRGGTFVVRALNAPPPPAPNIAAAYSLGPARAAAEVLMVLEALGLVGQGRWTEASETVLWRDLPSHWDIDVVSDPRFARAVEQALATMPEGISAEMDRLVAISEEDIQEAIDQSVASYKELRARYGSKARLGQPFSTEKARESVVFMRRNDLDWLFFRHWRLGNGWLSFHEAGRALEIFHDPLAIAMRRAVIMKRYPDLLFMAS</sequence>
<evidence type="ECO:0008006" key="3">
    <source>
        <dbReference type="Google" id="ProtNLM"/>
    </source>
</evidence>
<name>A0A4Q9FVG6_9RHOB</name>
<gene>
    <name evidence="1" type="ORF">EYE42_14985</name>
</gene>
<keyword evidence="2" id="KW-1185">Reference proteome</keyword>
<protein>
    <recommendedName>
        <fullName evidence="3">Pellino</fullName>
    </recommendedName>
</protein>
<dbReference type="OrthoDB" id="7665018at2"/>
<organism evidence="1 2">
    <name type="scientific">Paracoccus subflavus</name>
    <dbReference type="NCBI Taxonomy" id="2528244"/>
    <lineage>
        <taxon>Bacteria</taxon>
        <taxon>Pseudomonadati</taxon>
        <taxon>Pseudomonadota</taxon>
        <taxon>Alphaproteobacteria</taxon>
        <taxon>Rhodobacterales</taxon>
        <taxon>Paracoccaceae</taxon>
        <taxon>Paracoccus</taxon>
    </lineage>
</organism>
<evidence type="ECO:0000313" key="2">
    <source>
        <dbReference type="Proteomes" id="UP000293520"/>
    </source>
</evidence>
<dbReference type="EMBL" id="SISK01000015">
    <property type="protein sequence ID" value="TBN37010.1"/>
    <property type="molecule type" value="Genomic_DNA"/>
</dbReference>
<reference evidence="1 2" key="1">
    <citation type="submission" date="2019-02" db="EMBL/GenBank/DDBJ databases">
        <title>Paracoccus subflavus sp. nov., isolated from marine sediment of the Pacific Ocean.</title>
        <authorList>
            <person name="Zhang G."/>
        </authorList>
    </citation>
    <scope>NUCLEOTIDE SEQUENCE [LARGE SCALE GENOMIC DNA]</scope>
    <source>
        <strain evidence="1 2">GY0581</strain>
    </source>
</reference>
<evidence type="ECO:0000313" key="1">
    <source>
        <dbReference type="EMBL" id="TBN37010.1"/>
    </source>
</evidence>
<comment type="caution">
    <text evidence="1">The sequence shown here is derived from an EMBL/GenBank/DDBJ whole genome shotgun (WGS) entry which is preliminary data.</text>
</comment>
<dbReference type="AlphaFoldDB" id="A0A4Q9FVG6"/>